<evidence type="ECO:0000256" key="1">
    <source>
        <dbReference type="SAM" id="SignalP"/>
    </source>
</evidence>
<dbReference type="Proteomes" id="UP000279275">
    <property type="component" value="Unassembled WGS sequence"/>
</dbReference>
<evidence type="ECO:0000313" key="3">
    <source>
        <dbReference type="EMBL" id="RMI31168.1"/>
    </source>
</evidence>
<sequence length="242" mass="23938">MRKNKLAVSAALAVVAVGIAAGTVHADPVAAAPDAVTYQAGVADGTLTVRIHNGSFLADDNKLEIENADGVVVSGTPLTVAVDQLSFPIAVAIDGDTATLTPEIDQDHATLHDIDLPFQQQAPWQTPYDREVSAWNRLASTVGVAAVAGGTFGTIVGALFGCVAAAGVAGIPAGAIGTLVGPVGTTAASLVTGLPACIVGATTTGALGALVGAVLVTAPILVAAAIQYFTTIDAPFTPAPKP</sequence>
<keyword evidence="1" id="KW-0732">Signal</keyword>
<keyword evidence="4" id="KW-1185">Reference proteome</keyword>
<feature type="signal peptide" evidence="1">
    <location>
        <begin position="1"/>
        <end position="26"/>
    </location>
</feature>
<dbReference type="EMBL" id="RFFH01000007">
    <property type="protein sequence ID" value="RMI31168.1"/>
    <property type="molecule type" value="Genomic_DNA"/>
</dbReference>
<dbReference type="Pfam" id="PF26059">
    <property type="entry name" value="DUF8020"/>
    <property type="match status" value="1"/>
</dbReference>
<dbReference type="OrthoDB" id="4375981at2"/>
<evidence type="ECO:0000313" key="4">
    <source>
        <dbReference type="Proteomes" id="UP000279275"/>
    </source>
</evidence>
<gene>
    <name evidence="3" type="ORF">EBN03_17420</name>
</gene>
<feature type="chain" id="PRO_5018093792" description="DUF8020 domain-containing protein" evidence="1">
    <location>
        <begin position="27"/>
        <end position="242"/>
    </location>
</feature>
<feature type="domain" description="DUF8020" evidence="2">
    <location>
        <begin position="35"/>
        <end position="103"/>
    </location>
</feature>
<organism evidence="3 4">
    <name type="scientific">Nocardia stercoris</name>
    <dbReference type="NCBI Taxonomy" id="2483361"/>
    <lineage>
        <taxon>Bacteria</taxon>
        <taxon>Bacillati</taxon>
        <taxon>Actinomycetota</taxon>
        <taxon>Actinomycetes</taxon>
        <taxon>Mycobacteriales</taxon>
        <taxon>Nocardiaceae</taxon>
        <taxon>Nocardia</taxon>
    </lineage>
</organism>
<dbReference type="RefSeq" id="WP_122189119.1">
    <property type="nucleotide sequence ID" value="NZ_RFFH01000007.1"/>
</dbReference>
<dbReference type="AlphaFoldDB" id="A0A3M2L9C7"/>
<accession>A0A3M2L9C7</accession>
<reference evidence="3 4" key="1">
    <citation type="submission" date="2018-10" db="EMBL/GenBank/DDBJ databases">
        <title>Isolation from cow dung.</title>
        <authorList>
            <person name="Ling L."/>
        </authorList>
    </citation>
    <scope>NUCLEOTIDE SEQUENCE [LARGE SCALE GENOMIC DNA]</scope>
    <source>
        <strain evidence="3 4">NEAU-LL90</strain>
    </source>
</reference>
<comment type="caution">
    <text evidence="3">The sequence shown here is derived from an EMBL/GenBank/DDBJ whole genome shotgun (WGS) entry which is preliminary data.</text>
</comment>
<evidence type="ECO:0000259" key="2">
    <source>
        <dbReference type="Pfam" id="PF26059"/>
    </source>
</evidence>
<protein>
    <recommendedName>
        <fullName evidence="2">DUF8020 domain-containing protein</fullName>
    </recommendedName>
</protein>
<dbReference type="InterPro" id="IPR058333">
    <property type="entry name" value="DUF8020"/>
</dbReference>
<name>A0A3M2L9C7_9NOCA</name>
<proteinExistence type="predicted"/>